<evidence type="ECO:0000256" key="1">
    <source>
        <dbReference type="ARBA" id="ARBA00022737"/>
    </source>
</evidence>
<evidence type="ECO:0000313" key="5">
    <source>
        <dbReference type="Proteomes" id="UP000039046"/>
    </source>
</evidence>
<feature type="repeat" description="ANK" evidence="3">
    <location>
        <begin position="280"/>
        <end position="312"/>
    </location>
</feature>
<feature type="repeat" description="ANK" evidence="3">
    <location>
        <begin position="24"/>
        <end position="56"/>
    </location>
</feature>
<feature type="repeat" description="ANK" evidence="3">
    <location>
        <begin position="445"/>
        <end position="467"/>
    </location>
</feature>
<dbReference type="Pfam" id="PF12796">
    <property type="entry name" value="Ank_2"/>
    <property type="match status" value="5"/>
</dbReference>
<keyword evidence="5" id="KW-1185">Reference proteome</keyword>
<keyword evidence="2 3" id="KW-0040">ANK repeat</keyword>
<feature type="repeat" description="ANK" evidence="3">
    <location>
        <begin position="313"/>
        <end position="337"/>
    </location>
</feature>
<keyword evidence="1" id="KW-0677">Repeat</keyword>
<dbReference type="Proteomes" id="UP000039046">
    <property type="component" value="Unassembled WGS sequence"/>
</dbReference>
<feature type="repeat" description="ANK" evidence="3">
    <location>
        <begin position="379"/>
        <end position="411"/>
    </location>
</feature>
<dbReference type="OrthoDB" id="20872at2759"/>
<dbReference type="PANTHER" id="PTHR24126">
    <property type="entry name" value="ANKYRIN REPEAT, PH AND SEC7 DOMAIN CONTAINING PROTEIN SECG-RELATED"/>
    <property type="match status" value="1"/>
</dbReference>
<dbReference type="STRING" id="1531966.A0A0A1TG99"/>
<feature type="repeat" description="ANK" evidence="3">
    <location>
        <begin position="412"/>
        <end position="444"/>
    </location>
</feature>
<dbReference type="PROSITE" id="PS50088">
    <property type="entry name" value="ANK_REPEAT"/>
    <property type="match status" value="9"/>
</dbReference>
<dbReference type="InterPro" id="IPR002110">
    <property type="entry name" value="Ankyrin_rpt"/>
</dbReference>
<dbReference type="PRINTS" id="PR01415">
    <property type="entry name" value="ANKYRIN"/>
</dbReference>
<dbReference type="PANTHER" id="PTHR24126:SF14">
    <property type="entry name" value="ANK_REP_REGION DOMAIN-CONTAINING PROTEIN"/>
    <property type="match status" value="1"/>
</dbReference>
<organism evidence="4 5">
    <name type="scientific">[Torrubiella] hemipterigena</name>
    <dbReference type="NCBI Taxonomy" id="1531966"/>
    <lineage>
        <taxon>Eukaryota</taxon>
        <taxon>Fungi</taxon>
        <taxon>Dikarya</taxon>
        <taxon>Ascomycota</taxon>
        <taxon>Pezizomycotina</taxon>
        <taxon>Sordariomycetes</taxon>
        <taxon>Hypocreomycetidae</taxon>
        <taxon>Hypocreales</taxon>
        <taxon>Clavicipitaceae</taxon>
        <taxon>Clavicipitaceae incertae sedis</taxon>
        <taxon>'Torrubiella' clade</taxon>
    </lineage>
</organism>
<feature type="repeat" description="ANK" evidence="3">
    <location>
        <begin position="121"/>
        <end position="153"/>
    </location>
</feature>
<dbReference type="HOGENOM" id="CLU_000134_48_3_1"/>
<dbReference type="EMBL" id="CDHN01000002">
    <property type="protein sequence ID" value="CEJ87492.1"/>
    <property type="molecule type" value="Genomic_DNA"/>
</dbReference>
<name>A0A0A1TG99_9HYPO</name>
<evidence type="ECO:0000313" key="4">
    <source>
        <dbReference type="EMBL" id="CEJ87492.1"/>
    </source>
</evidence>
<dbReference type="InterPro" id="IPR036770">
    <property type="entry name" value="Ankyrin_rpt-contain_sf"/>
</dbReference>
<protein>
    <submittedName>
        <fullName evidence="4">Uncharacterized protein</fullName>
    </submittedName>
</protein>
<dbReference type="PROSITE" id="PS50297">
    <property type="entry name" value="ANK_REP_REGION"/>
    <property type="match status" value="8"/>
</dbReference>
<reference evidence="4 5" key="1">
    <citation type="journal article" date="2015" name="Genome Announc.">
        <title>Draft Genome Sequence and Gene Annotation of the Entomopathogenic Fungus Verticillium hemipterigenum.</title>
        <authorList>
            <person name="Horn F."/>
            <person name="Habel A."/>
            <person name="Scharf D.H."/>
            <person name="Dworschak J."/>
            <person name="Brakhage A.A."/>
            <person name="Guthke R."/>
            <person name="Hertweck C."/>
            <person name="Linde J."/>
        </authorList>
    </citation>
    <scope>NUCLEOTIDE SEQUENCE [LARGE SCALE GENOMIC DNA]</scope>
</reference>
<dbReference type="AlphaFoldDB" id="A0A0A1TG99"/>
<feature type="repeat" description="ANK" evidence="3">
    <location>
        <begin position="154"/>
        <end position="186"/>
    </location>
</feature>
<feature type="repeat" description="ANK" evidence="3">
    <location>
        <begin position="57"/>
        <end position="89"/>
    </location>
</feature>
<dbReference type="SMART" id="SM00248">
    <property type="entry name" value="ANK"/>
    <property type="match status" value="13"/>
</dbReference>
<evidence type="ECO:0000256" key="2">
    <source>
        <dbReference type="ARBA" id="ARBA00023043"/>
    </source>
</evidence>
<dbReference type="SUPFAM" id="SSF48403">
    <property type="entry name" value="Ankyrin repeat"/>
    <property type="match status" value="2"/>
</dbReference>
<proteinExistence type="predicted"/>
<accession>A0A0A1TG99</accession>
<sequence>MGGYHSIVKLLLSIVTQSQSDNLQQNKALILAAEAGSPVAVQILLEEGADVDYKDTEGSTALHWAVAEGHVETSRVLLSNGADPSSEDNYNNTPMHWTVANCSISRLLADYGADVNAKNNVGQSTLLWSALAGRMDVVEILIELGADVNQGDNNGFTALHAAAFTGHEPMTHLLLRTGADANSLDIDGWTALHVAEVKRRVNVIELLTNITSQGHDIHTRMEQRLTSHNMHALMKEMLDRKAVGSSVVNGLLAVINSGHDLRLLALLESGADIDAEDHVGGATALTHAAWFGKEKTVRLLLDWGANVDLRDRNGRTALHWAAQSGYADMVADLVERGRATIDATVFGWTAMLLASRTWEPFIVSYLIGHGASIAASDFHGRTALHWSCIHGDKALVKELLDYGADINARDYSGQTALHWAVACNWAPIVKMLLRRYAETGMQADDGTTPLHVGAYTGQLDVVTLLVREQERRRRRAKVEKAKVARSDFLLTTRDKSGFTALDIAYLAGNLPVEEFLRNQQAGILSCTEGDYSSSYDILGSSRQTQQQGASPGLRPSLQLYKNVEDDYLGEDRIVDGLGRALFNQEIRQWLLLQKANRALPLHLDLPLR</sequence>
<gene>
    <name evidence="4" type="ORF">VHEMI04432</name>
</gene>
<dbReference type="Pfam" id="PF00023">
    <property type="entry name" value="Ank"/>
    <property type="match status" value="1"/>
</dbReference>
<evidence type="ECO:0000256" key="3">
    <source>
        <dbReference type="PROSITE-ProRule" id="PRU00023"/>
    </source>
</evidence>
<dbReference type="Gene3D" id="1.25.40.20">
    <property type="entry name" value="Ankyrin repeat-containing domain"/>
    <property type="match status" value="6"/>
</dbReference>